<keyword evidence="1" id="KW-0472">Membrane</keyword>
<organism evidence="2 3">
    <name type="scientific">Cavenderia fasciculata</name>
    <name type="common">Slime mold</name>
    <name type="synonym">Dictyostelium fasciculatum</name>
    <dbReference type="NCBI Taxonomy" id="261658"/>
    <lineage>
        <taxon>Eukaryota</taxon>
        <taxon>Amoebozoa</taxon>
        <taxon>Evosea</taxon>
        <taxon>Eumycetozoa</taxon>
        <taxon>Dictyostelia</taxon>
        <taxon>Acytosteliales</taxon>
        <taxon>Cavenderiaceae</taxon>
        <taxon>Cavenderia</taxon>
    </lineage>
</organism>
<accession>F4PG95</accession>
<evidence type="ECO:0008006" key="4">
    <source>
        <dbReference type="Google" id="ProtNLM"/>
    </source>
</evidence>
<dbReference type="RefSeq" id="XP_004362580.1">
    <property type="nucleotide sequence ID" value="XM_004362523.1"/>
</dbReference>
<dbReference type="KEGG" id="dfa:DFA_02973"/>
<evidence type="ECO:0000256" key="1">
    <source>
        <dbReference type="SAM" id="Phobius"/>
    </source>
</evidence>
<proteinExistence type="predicted"/>
<keyword evidence="1" id="KW-1133">Transmembrane helix</keyword>
<dbReference type="AlphaFoldDB" id="F4PG95"/>
<protein>
    <recommendedName>
        <fullName evidence="4">Transmembrane protein</fullName>
    </recommendedName>
</protein>
<gene>
    <name evidence="2" type="ORF">DFA_02973</name>
</gene>
<dbReference type="GeneID" id="14876887"/>
<feature type="transmembrane region" description="Helical" evidence="1">
    <location>
        <begin position="100"/>
        <end position="119"/>
    </location>
</feature>
<evidence type="ECO:0000313" key="2">
    <source>
        <dbReference type="EMBL" id="EGG24729.1"/>
    </source>
</evidence>
<reference evidence="3" key="1">
    <citation type="journal article" date="2011" name="Genome Res.">
        <title>Phylogeny-wide analysis of social amoeba genomes highlights ancient origins for complex intercellular communication.</title>
        <authorList>
            <person name="Heidel A.J."/>
            <person name="Lawal H.M."/>
            <person name="Felder M."/>
            <person name="Schilde C."/>
            <person name="Helps N.R."/>
            <person name="Tunggal B."/>
            <person name="Rivero F."/>
            <person name="John U."/>
            <person name="Schleicher M."/>
            <person name="Eichinger L."/>
            <person name="Platzer M."/>
            <person name="Noegel A.A."/>
            <person name="Schaap P."/>
            <person name="Gloeckner G."/>
        </authorList>
    </citation>
    <scope>NUCLEOTIDE SEQUENCE [LARGE SCALE GENOMIC DNA]</scope>
    <source>
        <strain evidence="3">SH3</strain>
    </source>
</reference>
<dbReference type="EMBL" id="GL883006">
    <property type="protein sequence ID" value="EGG24729.1"/>
    <property type="molecule type" value="Genomic_DNA"/>
</dbReference>
<dbReference type="Proteomes" id="UP000007797">
    <property type="component" value="Unassembled WGS sequence"/>
</dbReference>
<keyword evidence="1" id="KW-0812">Transmembrane</keyword>
<feature type="transmembrane region" description="Helical" evidence="1">
    <location>
        <begin position="125"/>
        <end position="147"/>
    </location>
</feature>
<sequence>MNCNYYYKLLKYSIHYLFTSSSSDANIKRGESQKMKVKIINPNFIDMKYSVLVFRVGVVSLMYRCFSEKFPPYLCNALSEQEYATIINSYNQTLTLRLEFGRFISMLAIMVVSAIVLFISLDNSYIAYASAGVFIFSSFYMLAYILILNAKYPLASPQYSVMNNNNNNNYNQQHD</sequence>
<keyword evidence="3" id="KW-1185">Reference proteome</keyword>
<evidence type="ECO:0000313" key="3">
    <source>
        <dbReference type="Proteomes" id="UP000007797"/>
    </source>
</evidence>
<name>F4PG95_CACFS</name>